<protein>
    <submittedName>
        <fullName evidence="1">Uncharacterized protein</fullName>
    </submittedName>
</protein>
<dbReference type="RefSeq" id="WP_339968661.1">
    <property type="nucleotide sequence ID" value="NZ_JBBHJY010000009.1"/>
</dbReference>
<reference evidence="1 2" key="1">
    <citation type="submission" date="2024-03" db="EMBL/GenBank/DDBJ databases">
        <authorList>
            <person name="Jo J.-H."/>
        </authorList>
    </citation>
    <scope>NUCLEOTIDE SEQUENCE [LARGE SCALE GENOMIC DNA]</scope>
    <source>
        <strain evidence="1 2">AS3R-12</strain>
    </source>
</reference>
<accession>A0ABU8SCX2</accession>
<evidence type="ECO:0000313" key="2">
    <source>
        <dbReference type="Proteomes" id="UP001379235"/>
    </source>
</evidence>
<gene>
    <name evidence="1" type="ORF">WG900_16005</name>
</gene>
<evidence type="ECO:0000313" key="1">
    <source>
        <dbReference type="EMBL" id="MEJ6011421.1"/>
    </source>
</evidence>
<organism evidence="1 2">
    <name type="scientific">Novosphingobium aquae</name>
    <dbReference type="NCBI Taxonomy" id="3133435"/>
    <lineage>
        <taxon>Bacteria</taxon>
        <taxon>Pseudomonadati</taxon>
        <taxon>Pseudomonadota</taxon>
        <taxon>Alphaproteobacteria</taxon>
        <taxon>Sphingomonadales</taxon>
        <taxon>Sphingomonadaceae</taxon>
        <taxon>Novosphingobium</taxon>
    </lineage>
</organism>
<comment type="caution">
    <text evidence="1">The sequence shown here is derived from an EMBL/GenBank/DDBJ whole genome shotgun (WGS) entry which is preliminary data.</text>
</comment>
<dbReference type="Proteomes" id="UP001379235">
    <property type="component" value="Unassembled WGS sequence"/>
</dbReference>
<keyword evidence="2" id="KW-1185">Reference proteome</keyword>
<sequence length="287" mass="32131">MPGLLPSRSAKGLEHTRTLLHAGWFVTKPAETQGDQFADDWHTLDTLGLDYLKEHRGLSPRAVKFYRPRGDYRGDFYHNLGVTEAIANIRAGLHQEEASFIPQEQIEWDFGKYDELPIAFPAKTSAVLKNGPVSWEGHIQPDAVFGVEYPGGGKNYFALEYQRAGPVRTNVLKGVSSMLKKYLAYADAHTSKTFKSEWGITGQKTPLYVLFVFTTEIDYRASLKLCSELFPNGAPMFFHAHIAPTRKTPGGFTKPAYPFPEIATMKWERVGCGPKAIYEKDPTEVGP</sequence>
<dbReference type="EMBL" id="JBBHJY010000009">
    <property type="protein sequence ID" value="MEJ6011421.1"/>
    <property type="molecule type" value="Genomic_DNA"/>
</dbReference>
<proteinExistence type="predicted"/>
<name>A0ABU8SCX2_9SPHN</name>